<protein>
    <submittedName>
        <fullName evidence="4">Acetylxylan esterase</fullName>
    </submittedName>
</protein>
<name>A0A514CGK0_9BACT</name>
<dbReference type="InterPro" id="IPR039069">
    <property type="entry name" value="CE7"/>
</dbReference>
<evidence type="ECO:0000313" key="5">
    <source>
        <dbReference type="Proteomes" id="UP000316614"/>
    </source>
</evidence>
<proteinExistence type="predicted"/>
<dbReference type="KEGG" id="echi:FKX85_07830"/>
<evidence type="ECO:0000256" key="1">
    <source>
        <dbReference type="PIRSR" id="PIRSR639069-1"/>
    </source>
</evidence>
<dbReference type="PANTHER" id="PTHR40111">
    <property type="entry name" value="CEPHALOSPORIN-C DEACETYLASE"/>
    <property type="match status" value="1"/>
</dbReference>
<dbReference type="EMBL" id="CP041253">
    <property type="protein sequence ID" value="QDH78951.1"/>
    <property type="molecule type" value="Genomic_DNA"/>
</dbReference>
<feature type="active site" description="Charge relay system" evidence="1">
    <location>
        <position position="385"/>
    </location>
</feature>
<dbReference type="PANTHER" id="PTHR40111:SF1">
    <property type="entry name" value="CEPHALOSPORIN-C DEACETYLASE"/>
    <property type="match status" value="1"/>
</dbReference>
<evidence type="ECO:0000256" key="2">
    <source>
        <dbReference type="SAM" id="SignalP"/>
    </source>
</evidence>
<dbReference type="GO" id="GO:0005976">
    <property type="term" value="P:polysaccharide metabolic process"/>
    <property type="evidence" value="ECO:0007669"/>
    <property type="project" value="TreeGrafter"/>
</dbReference>
<organism evidence="4 5">
    <name type="scientific">Echinicola soli</name>
    <dbReference type="NCBI Taxonomy" id="2591634"/>
    <lineage>
        <taxon>Bacteria</taxon>
        <taxon>Pseudomonadati</taxon>
        <taxon>Bacteroidota</taxon>
        <taxon>Cytophagia</taxon>
        <taxon>Cytophagales</taxon>
        <taxon>Cyclobacteriaceae</taxon>
        <taxon>Echinicola</taxon>
    </lineage>
</organism>
<gene>
    <name evidence="4" type="ORF">FKX85_07830</name>
</gene>
<reference evidence="4 5" key="1">
    <citation type="submission" date="2019-06" db="EMBL/GenBank/DDBJ databases">
        <title>Echinicola alkalisoli sp. nov. isolated from saline soil.</title>
        <authorList>
            <person name="Sun J.-Q."/>
            <person name="Xu L."/>
        </authorList>
    </citation>
    <scope>NUCLEOTIDE SEQUENCE [LARGE SCALE GENOMIC DNA]</scope>
    <source>
        <strain evidence="4 5">LN3S3</strain>
    </source>
</reference>
<dbReference type="Proteomes" id="UP000316614">
    <property type="component" value="Chromosome"/>
</dbReference>
<dbReference type="GO" id="GO:0052689">
    <property type="term" value="F:carboxylic ester hydrolase activity"/>
    <property type="evidence" value="ECO:0007669"/>
    <property type="project" value="TreeGrafter"/>
</dbReference>
<feature type="active site" description="Nucleophile" evidence="1">
    <location>
        <position position="302"/>
    </location>
</feature>
<accession>A0A514CGK0</accession>
<evidence type="ECO:0000259" key="3">
    <source>
        <dbReference type="Pfam" id="PF05448"/>
    </source>
</evidence>
<feature type="domain" description="Acetyl xylan esterase" evidence="3">
    <location>
        <begin position="130"/>
        <end position="427"/>
    </location>
</feature>
<keyword evidence="2" id="KW-0732">Signal</keyword>
<dbReference type="Pfam" id="PF05448">
    <property type="entry name" value="AXE1"/>
    <property type="match status" value="1"/>
</dbReference>
<evidence type="ECO:0000313" key="4">
    <source>
        <dbReference type="EMBL" id="QDH78951.1"/>
    </source>
</evidence>
<feature type="chain" id="PRO_5021909398" evidence="2">
    <location>
        <begin position="20"/>
        <end position="433"/>
    </location>
</feature>
<dbReference type="RefSeq" id="WP_141614204.1">
    <property type="nucleotide sequence ID" value="NZ_CP041253.1"/>
</dbReference>
<dbReference type="Gene3D" id="3.40.50.1820">
    <property type="entry name" value="alpha/beta hydrolase"/>
    <property type="match status" value="1"/>
</dbReference>
<feature type="active site" description="Charge relay system" evidence="1">
    <location>
        <position position="414"/>
    </location>
</feature>
<dbReference type="OrthoDB" id="3668964at2"/>
<sequence>MKTVLSILFTILVIFSAAAQNYPSRSNILWVTEPDHSDWLYALDEEAEVAISLYEFGIPVDNVEVHYAVGPEMLDPDTEGSITLKNGKGRVSMGTSSEPGFRDCWLTVKLHGQTYKHHVKVGFEPEKLTPYTSFPDDFEAFWDKAKEEATSTPMEVEKVFVPEYSNGLVDCYLVKLQAYKKGQQVYGYLTIPKKEGKFPVVFAPPGAGIKPMDPMKHYFYAESGVIRFDMEIHGIRPDLDAKTYKEISRSFGHGNNSYLVNGLDDRDSYYMKKVYLSCVRALDFLISLPKWDGKNLIAQGGSQGGALALITAGLDDRITACAANHPALSDMAGYKAGRAGGYPHLFKYYEGMNTPEKLKTLEYYDVVNFAKLIDVPVFMTWGYNDNVCPPTTSYIVYNALDTEKEAYITPINEHWVSEKTRRVILDWIKAHLK</sequence>
<dbReference type="InterPro" id="IPR029058">
    <property type="entry name" value="AB_hydrolase_fold"/>
</dbReference>
<feature type="signal peptide" evidence="2">
    <location>
        <begin position="1"/>
        <end position="19"/>
    </location>
</feature>
<keyword evidence="5" id="KW-1185">Reference proteome</keyword>
<dbReference type="AlphaFoldDB" id="A0A514CGK0"/>
<dbReference type="InterPro" id="IPR008391">
    <property type="entry name" value="AXE1_dom"/>
</dbReference>
<dbReference type="SUPFAM" id="SSF53474">
    <property type="entry name" value="alpha/beta-Hydrolases"/>
    <property type="match status" value="1"/>
</dbReference>